<name>A0A1L3GNM6_9BACT</name>
<gene>
    <name evidence="1" type="ORF">A7E78_05130</name>
</gene>
<sequence length="265" mass="30047">MNIEANDGQLTAELARRLHRALSADKGQLYNCLQDPAPEVLRATLRNPGLREEHLLVLLKRQDLPEDLLKAIYQLDQTGASRQLKLALVKNPATPAPIVQTLLPHLHLFELVDLCFLPSVTADQRLAAERNILLRLESEPLGNCITLARRGTATLVGELLIKGEPRLMEPCLSNPRLKEAAIARFLRGPKATAETISIIARHPRWKNRPNLRQSILRHRQTPLVWFTLWLPKLPKRDLRTLLLSRQPTSAQQALINNELKRRQKG</sequence>
<protein>
    <submittedName>
        <fullName evidence="1">Uncharacterized protein</fullName>
    </submittedName>
</protein>
<reference evidence="1 2" key="1">
    <citation type="journal article" date="2017" name="Genome Announc.">
        <title>Complete Genome Sequences of Two Acetylene-Fermenting Pelobacter acetylenicus Strains.</title>
        <authorList>
            <person name="Sutton J.M."/>
            <person name="Baesman S.M."/>
            <person name="Fierst J.L."/>
            <person name="Poret-Peterson A.T."/>
            <person name="Oremland R.S."/>
            <person name="Dunlap D.S."/>
            <person name="Akob D.M."/>
        </authorList>
    </citation>
    <scope>NUCLEOTIDE SEQUENCE [LARGE SCALE GENOMIC DNA]</scope>
    <source>
        <strain evidence="1 2">SFB93</strain>
    </source>
</reference>
<dbReference type="OrthoDB" id="5387108at2"/>
<proteinExistence type="predicted"/>
<dbReference type="RefSeq" id="WP_072283242.1">
    <property type="nucleotide sequence ID" value="NZ_CP015519.1"/>
</dbReference>
<dbReference type="AlphaFoldDB" id="A0A1L3GNM6"/>
<dbReference type="Proteomes" id="UP000182517">
    <property type="component" value="Chromosome"/>
</dbReference>
<dbReference type="KEGG" id="pef:A7E78_05130"/>
<dbReference type="EMBL" id="CP015519">
    <property type="protein sequence ID" value="APG27278.1"/>
    <property type="molecule type" value="Genomic_DNA"/>
</dbReference>
<organism evidence="1 2">
    <name type="scientific">Syntrophotalea acetylenivorans</name>
    <dbReference type="NCBI Taxonomy" id="1842532"/>
    <lineage>
        <taxon>Bacteria</taxon>
        <taxon>Pseudomonadati</taxon>
        <taxon>Thermodesulfobacteriota</taxon>
        <taxon>Desulfuromonadia</taxon>
        <taxon>Desulfuromonadales</taxon>
        <taxon>Syntrophotaleaceae</taxon>
        <taxon>Syntrophotalea</taxon>
    </lineage>
</organism>
<keyword evidence="2" id="KW-1185">Reference proteome</keyword>
<evidence type="ECO:0000313" key="1">
    <source>
        <dbReference type="EMBL" id="APG27278.1"/>
    </source>
</evidence>
<accession>A0A1L3GNM6</accession>
<dbReference type="STRING" id="1842532.A7E78_05130"/>
<evidence type="ECO:0000313" key="2">
    <source>
        <dbReference type="Proteomes" id="UP000182517"/>
    </source>
</evidence>